<evidence type="ECO:0000259" key="2">
    <source>
        <dbReference type="Pfam" id="PF20700"/>
    </source>
</evidence>
<protein>
    <recommendedName>
        <fullName evidence="2">Mutator-like transposase domain-containing protein</fullName>
    </recommendedName>
</protein>
<dbReference type="Proteomes" id="UP000078542">
    <property type="component" value="Unassembled WGS sequence"/>
</dbReference>
<accession>A0A151IJK5</accession>
<feature type="region of interest" description="Disordered" evidence="1">
    <location>
        <begin position="278"/>
        <end position="308"/>
    </location>
</feature>
<name>A0A151IJK5_9HYME</name>
<feature type="domain" description="Mutator-like transposase" evidence="2">
    <location>
        <begin position="7"/>
        <end position="376"/>
    </location>
</feature>
<evidence type="ECO:0000313" key="3">
    <source>
        <dbReference type="EMBL" id="KYN03593.1"/>
    </source>
</evidence>
<gene>
    <name evidence="3" type="ORF">ALC62_05557</name>
</gene>
<dbReference type="InterPro" id="IPR049012">
    <property type="entry name" value="Mutator_transp_dom"/>
</dbReference>
<dbReference type="Pfam" id="PF20700">
    <property type="entry name" value="Mutator"/>
    <property type="match status" value="1"/>
</dbReference>
<feature type="compositionally biased region" description="Polar residues" evidence="1">
    <location>
        <begin position="286"/>
        <end position="298"/>
    </location>
</feature>
<dbReference type="AlphaFoldDB" id="A0A151IJK5"/>
<evidence type="ECO:0000256" key="1">
    <source>
        <dbReference type="SAM" id="MobiDB-lite"/>
    </source>
</evidence>
<proteinExistence type="predicted"/>
<sequence>MCKTCKSDIRFSKRAEKGLGFQLVVQCKCETEIRIPNSPQLNTSFEINRRFVFAMRMIGVGFQGISNFCGLMDMSHGFSPSTYYDLVEHIWIAAKTVASIVFRRAVEEEQQKNENAGNIKNHLTVSGDGSWARRGFSSLIGLATLIGKYSGKVLDLVVKSSVCKKCSMWKGNKDDIEFNVWYEEHQSTCDINHEGSAGLMEVNSVIEMFERSMSLHNVYYEKYVGDGDTKTFKQLKDIAPYGEDVIVKKKECVLHVKKRMYKRAKDIKTELTRMKKTKKILEERSNVGNSSKSKPTASTKRKSAARKSIEKPIVKTAAFTNDIMKKLSTYYELAVRRHSDSVEEMRIAIWATFFHKFSTDEKPNHDNCPEGADSWCAYRVAEAIGELDTFKHPPALDDQIQPLLKKVYEDLTTEDLLERCIGADTQNSNEAFNSCVWHLVPKNMFAGKKNRRDCELLCCMHI</sequence>
<dbReference type="EMBL" id="KQ977315">
    <property type="protein sequence ID" value="KYN03593.1"/>
    <property type="molecule type" value="Genomic_DNA"/>
</dbReference>
<evidence type="ECO:0000313" key="4">
    <source>
        <dbReference type="Proteomes" id="UP000078542"/>
    </source>
</evidence>
<organism evidence="3 4">
    <name type="scientific">Cyphomyrmex costatus</name>
    <dbReference type="NCBI Taxonomy" id="456900"/>
    <lineage>
        <taxon>Eukaryota</taxon>
        <taxon>Metazoa</taxon>
        <taxon>Ecdysozoa</taxon>
        <taxon>Arthropoda</taxon>
        <taxon>Hexapoda</taxon>
        <taxon>Insecta</taxon>
        <taxon>Pterygota</taxon>
        <taxon>Neoptera</taxon>
        <taxon>Endopterygota</taxon>
        <taxon>Hymenoptera</taxon>
        <taxon>Apocrita</taxon>
        <taxon>Aculeata</taxon>
        <taxon>Formicoidea</taxon>
        <taxon>Formicidae</taxon>
        <taxon>Myrmicinae</taxon>
        <taxon>Cyphomyrmex</taxon>
    </lineage>
</organism>
<keyword evidence="4" id="KW-1185">Reference proteome</keyword>
<dbReference type="PANTHER" id="PTHR33309:SF3">
    <property type="entry name" value="CCHC-TYPE DOMAIN-CONTAINING PROTEIN"/>
    <property type="match status" value="1"/>
</dbReference>
<dbReference type="PANTHER" id="PTHR33309">
    <property type="entry name" value="KERATIN, ULTRA HIGH-SULFUR MATRIX PROTEIN-LIKE"/>
    <property type="match status" value="1"/>
</dbReference>
<reference evidence="3 4" key="1">
    <citation type="submission" date="2016-03" db="EMBL/GenBank/DDBJ databases">
        <title>Cyphomyrmex costatus WGS genome.</title>
        <authorList>
            <person name="Nygaard S."/>
            <person name="Hu H."/>
            <person name="Boomsma J."/>
            <person name="Zhang G."/>
        </authorList>
    </citation>
    <scope>NUCLEOTIDE SEQUENCE [LARGE SCALE GENOMIC DNA]</scope>
    <source>
        <strain evidence="3">MS0001</strain>
        <tissue evidence="3">Whole body</tissue>
    </source>
</reference>